<dbReference type="Gene3D" id="3.40.50.300">
    <property type="entry name" value="P-loop containing nucleotide triphosphate hydrolases"/>
    <property type="match status" value="1"/>
</dbReference>
<dbReference type="InterPro" id="IPR027417">
    <property type="entry name" value="P-loop_NTPase"/>
</dbReference>
<feature type="binding site" evidence="8">
    <location>
        <begin position="14"/>
        <end position="22"/>
    </location>
    <ligand>
        <name>ATP</name>
        <dbReference type="ChEBI" id="CHEBI:30616"/>
    </ligand>
</feature>
<dbReference type="GO" id="GO:0036430">
    <property type="term" value="F:CMP kinase activity"/>
    <property type="evidence" value="ECO:0007669"/>
    <property type="project" value="RHEA"/>
</dbReference>
<keyword evidence="3 8" id="KW-0547">Nucleotide-binding</keyword>
<dbReference type="EC" id="2.7.4.25" evidence="8"/>
<dbReference type="OrthoDB" id="9807434at2"/>
<accession>A0A1T5AFE8</accession>
<dbReference type="AlphaFoldDB" id="A0A1T5AFE8"/>
<evidence type="ECO:0000256" key="6">
    <source>
        <dbReference type="ARBA" id="ARBA00047615"/>
    </source>
</evidence>
<dbReference type="InterPro" id="IPR003136">
    <property type="entry name" value="Cytidylate_kin"/>
</dbReference>
<dbReference type="GO" id="GO:0015949">
    <property type="term" value="P:nucleobase-containing small molecule interconversion"/>
    <property type="evidence" value="ECO:0007669"/>
    <property type="project" value="TreeGrafter"/>
</dbReference>
<evidence type="ECO:0000256" key="7">
    <source>
        <dbReference type="ARBA" id="ARBA00048478"/>
    </source>
</evidence>
<sequence length="238" mass="26555">MSKPADKIIIAIDGHSSCGKSTIAKDLAKKLSLIYIDTGAMYRAVTLFALSRGVINDGVINVDKLQDSLSEIVVEFKRNSSTGELDTWLNGENVEKAIRTLEVSNNVSAISALKFVRERLVKLQQEMGQSGGVVLDGRDIGTVVFPNADIKLFMTASPEVRAQRRFDEMQSKGEDVSFEDVLSNVQNRDHIDSTRAESPLRKADDALVLDNSFMNREEQFDWVLEKLSERGLYKLLQK</sequence>
<organism evidence="10 11">
    <name type="scientific">Alkalitalea saponilacus</name>
    <dbReference type="NCBI Taxonomy" id="889453"/>
    <lineage>
        <taxon>Bacteria</taxon>
        <taxon>Pseudomonadati</taxon>
        <taxon>Bacteroidota</taxon>
        <taxon>Bacteroidia</taxon>
        <taxon>Marinilabiliales</taxon>
        <taxon>Marinilabiliaceae</taxon>
        <taxon>Alkalitalea</taxon>
    </lineage>
</organism>
<dbReference type="STRING" id="889453.SAMN03080601_00238"/>
<dbReference type="SUPFAM" id="SSF52540">
    <property type="entry name" value="P-loop containing nucleoside triphosphate hydrolases"/>
    <property type="match status" value="1"/>
</dbReference>
<evidence type="ECO:0000256" key="3">
    <source>
        <dbReference type="ARBA" id="ARBA00022741"/>
    </source>
</evidence>
<reference evidence="10 11" key="1">
    <citation type="submission" date="2017-02" db="EMBL/GenBank/DDBJ databases">
        <authorList>
            <person name="Peterson S.W."/>
        </authorList>
    </citation>
    <scope>NUCLEOTIDE SEQUENCE [LARGE SCALE GENOMIC DNA]</scope>
    <source>
        <strain evidence="10 11">DSM 24412</strain>
    </source>
</reference>
<keyword evidence="8" id="KW-0963">Cytoplasm</keyword>
<dbReference type="NCBIfam" id="TIGR00017">
    <property type="entry name" value="cmk"/>
    <property type="match status" value="1"/>
</dbReference>
<dbReference type="HAMAP" id="MF_00238">
    <property type="entry name" value="Cytidyl_kinase_type1"/>
    <property type="match status" value="1"/>
</dbReference>
<name>A0A1T5AFE8_9BACT</name>
<comment type="subcellular location">
    <subcellularLocation>
        <location evidence="8">Cytoplasm</location>
    </subcellularLocation>
</comment>
<gene>
    <name evidence="8" type="primary">cmk</name>
    <name evidence="10" type="ORF">SAMN03080601_00238</name>
</gene>
<evidence type="ECO:0000256" key="5">
    <source>
        <dbReference type="ARBA" id="ARBA00022840"/>
    </source>
</evidence>
<keyword evidence="11" id="KW-1185">Reference proteome</keyword>
<comment type="catalytic activity">
    <reaction evidence="7 8">
        <text>CMP + ATP = CDP + ADP</text>
        <dbReference type="Rhea" id="RHEA:11600"/>
        <dbReference type="ChEBI" id="CHEBI:30616"/>
        <dbReference type="ChEBI" id="CHEBI:58069"/>
        <dbReference type="ChEBI" id="CHEBI:60377"/>
        <dbReference type="ChEBI" id="CHEBI:456216"/>
        <dbReference type="EC" id="2.7.4.25"/>
    </reaction>
</comment>
<dbReference type="PANTHER" id="PTHR21299">
    <property type="entry name" value="CYTIDYLATE KINASE/PANTOATE-BETA-ALANINE LIGASE"/>
    <property type="match status" value="1"/>
</dbReference>
<dbReference type="GO" id="GO:0036431">
    <property type="term" value="F:dCMP kinase activity"/>
    <property type="evidence" value="ECO:0007669"/>
    <property type="project" value="InterPro"/>
</dbReference>
<dbReference type="CDD" id="cd02020">
    <property type="entry name" value="CMPK"/>
    <property type="match status" value="1"/>
</dbReference>
<dbReference type="EMBL" id="FUYV01000001">
    <property type="protein sequence ID" value="SKB33646.1"/>
    <property type="molecule type" value="Genomic_DNA"/>
</dbReference>
<comment type="catalytic activity">
    <reaction evidence="6 8">
        <text>dCMP + ATP = dCDP + ADP</text>
        <dbReference type="Rhea" id="RHEA:25094"/>
        <dbReference type="ChEBI" id="CHEBI:30616"/>
        <dbReference type="ChEBI" id="CHEBI:57566"/>
        <dbReference type="ChEBI" id="CHEBI:58593"/>
        <dbReference type="ChEBI" id="CHEBI:456216"/>
        <dbReference type="EC" id="2.7.4.25"/>
    </reaction>
</comment>
<evidence type="ECO:0000313" key="10">
    <source>
        <dbReference type="EMBL" id="SKB33646.1"/>
    </source>
</evidence>
<dbReference type="KEGG" id="asx:CDL62_06005"/>
<dbReference type="Pfam" id="PF02224">
    <property type="entry name" value="Cytidylate_kin"/>
    <property type="match status" value="1"/>
</dbReference>
<protein>
    <recommendedName>
        <fullName evidence="8">Cytidylate kinase</fullName>
        <shortName evidence="8">CK</shortName>
        <ecNumber evidence="8">2.7.4.25</ecNumber>
    </recommendedName>
    <alternativeName>
        <fullName evidence="8">Cytidine monophosphate kinase</fullName>
        <shortName evidence="8">CMP kinase</shortName>
    </alternativeName>
</protein>
<dbReference type="GO" id="GO:0006220">
    <property type="term" value="P:pyrimidine nucleotide metabolic process"/>
    <property type="evidence" value="ECO:0007669"/>
    <property type="project" value="UniProtKB-UniRule"/>
</dbReference>
<keyword evidence="5 8" id="KW-0067">ATP-binding</keyword>
<evidence type="ECO:0000256" key="1">
    <source>
        <dbReference type="ARBA" id="ARBA00009427"/>
    </source>
</evidence>
<evidence type="ECO:0000313" key="11">
    <source>
        <dbReference type="Proteomes" id="UP000191055"/>
    </source>
</evidence>
<keyword evidence="2 8" id="KW-0808">Transferase</keyword>
<dbReference type="GO" id="GO:0005524">
    <property type="term" value="F:ATP binding"/>
    <property type="evidence" value="ECO:0007669"/>
    <property type="project" value="UniProtKB-UniRule"/>
</dbReference>
<feature type="domain" description="Cytidylate kinase" evidence="9">
    <location>
        <begin position="10"/>
        <end position="227"/>
    </location>
</feature>
<evidence type="ECO:0000256" key="2">
    <source>
        <dbReference type="ARBA" id="ARBA00022679"/>
    </source>
</evidence>
<dbReference type="GO" id="GO:0005829">
    <property type="term" value="C:cytosol"/>
    <property type="evidence" value="ECO:0007669"/>
    <property type="project" value="TreeGrafter"/>
</dbReference>
<dbReference type="Proteomes" id="UP000191055">
    <property type="component" value="Unassembled WGS sequence"/>
</dbReference>
<dbReference type="PANTHER" id="PTHR21299:SF2">
    <property type="entry name" value="CYTIDYLATE KINASE"/>
    <property type="match status" value="1"/>
</dbReference>
<evidence type="ECO:0000259" key="9">
    <source>
        <dbReference type="Pfam" id="PF02224"/>
    </source>
</evidence>
<proteinExistence type="inferred from homology"/>
<evidence type="ECO:0000256" key="8">
    <source>
        <dbReference type="HAMAP-Rule" id="MF_00238"/>
    </source>
</evidence>
<evidence type="ECO:0000256" key="4">
    <source>
        <dbReference type="ARBA" id="ARBA00022777"/>
    </source>
</evidence>
<comment type="similarity">
    <text evidence="1 8">Belongs to the cytidylate kinase family. Type 1 subfamily.</text>
</comment>
<dbReference type="InterPro" id="IPR011994">
    <property type="entry name" value="Cytidylate_kinase_dom"/>
</dbReference>
<dbReference type="RefSeq" id="WP_079556021.1">
    <property type="nucleotide sequence ID" value="NZ_CP021904.1"/>
</dbReference>
<keyword evidence="4 8" id="KW-0418">Kinase</keyword>